<name>A0A7I8L0U7_SPIIN</name>
<keyword evidence="2" id="KW-1185">Reference proteome</keyword>
<reference evidence="1" key="1">
    <citation type="submission" date="2020-02" db="EMBL/GenBank/DDBJ databases">
        <authorList>
            <person name="Scholz U."/>
            <person name="Mascher M."/>
            <person name="Fiebig A."/>
        </authorList>
    </citation>
    <scope>NUCLEOTIDE SEQUENCE</scope>
</reference>
<dbReference type="Proteomes" id="UP000663760">
    <property type="component" value="Chromosome 10"/>
</dbReference>
<evidence type="ECO:0000313" key="2">
    <source>
        <dbReference type="Proteomes" id="UP000663760"/>
    </source>
</evidence>
<sequence length="174" mass="18727">MLLSASVNSISSIPSPVYQCKKAFLRNMAVNCSLTRRNISWMEVEFPMKVAAIFSPVGGIINELRPLGIMTLGPVVPGPGLPEDEVIRSEDLTVRPRSDAVHGPWLQVHQHRPGNVAAAALALVATCGVDPVLVADHLPELGSDLVPTLTTLDVEDLPHLRDGGCVLDDLTRLR</sequence>
<dbReference type="EMBL" id="LR746273">
    <property type="protein sequence ID" value="CAA7403382.1"/>
    <property type="molecule type" value="Genomic_DNA"/>
</dbReference>
<protein>
    <submittedName>
        <fullName evidence="1">Uncharacterized protein</fullName>
    </submittedName>
</protein>
<dbReference type="AlphaFoldDB" id="A0A7I8L0U7"/>
<gene>
    <name evidence="1" type="ORF">SI8410_10014060</name>
</gene>
<dbReference type="OrthoDB" id="7157195at2759"/>
<accession>A0A7I8L0U7</accession>
<evidence type="ECO:0000313" key="1">
    <source>
        <dbReference type="EMBL" id="CAA7403382.1"/>
    </source>
</evidence>
<organism evidence="1 2">
    <name type="scientific">Spirodela intermedia</name>
    <name type="common">Intermediate duckweed</name>
    <dbReference type="NCBI Taxonomy" id="51605"/>
    <lineage>
        <taxon>Eukaryota</taxon>
        <taxon>Viridiplantae</taxon>
        <taxon>Streptophyta</taxon>
        <taxon>Embryophyta</taxon>
        <taxon>Tracheophyta</taxon>
        <taxon>Spermatophyta</taxon>
        <taxon>Magnoliopsida</taxon>
        <taxon>Liliopsida</taxon>
        <taxon>Araceae</taxon>
        <taxon>Lemnoideae</taxon>
        <taxon>Spirodela</taxon>
    </lineage>
</organism>
<proteinExistence type="predicted"/>